<dbReference type="KEGG" id="bse:Bsel_1214"/>
<dbReference type="OrthoDB" id="2870225at2"/>
<reference evidence="3" key="1">
    <citation type="submission" date="2009-10" db="EMBL/GenBank/DDBJ databases">
        <title>Complete sequence of Bacillus selenitireducens MLS10.</title>
        <authorList>
            <consortium name="US DOE Joint Genome Institute"/>
            <person name="Lucas S."/>
            <person name="Copeland A."/>
            <person name="Lapidus A."/>
            <person name="Glavina del Rio T."/>
            <person name="Dalin E."/>
            <person name="Tice H."/>
            <person name="Bruce D."/>
            <person name="Goodwin L."/>
            <person name="Pitluck S."/>
            <person name="Sims D."/>
            <person name="Brettin T."/>
            <person name="Detter J.C."/>
            <person name="Han C."/>
            <person name="Larimer F."/>
            <person name="Land M."/>
            <person name="Hauser L."/>
            <person name="Kyrpides N."/>
            <person name="Ovchinnikova G."/>
            <person name="Stolz J."/>
        </authorList>
    </citation>
    <scope>NUCLEOTIDE SEQUENCE [LARGE SCALE GENOMIC DNA]</scope>
    <source>
        <strain evidence="3">MLS10</strain>
    </source>
</reference>
<protein>
    <recommendedName>
        <fullName evidence="5">DUF4375 domain-containing protein</fullName>
    </recommendedName>
</protein>
<evidence type="ECO:0000256" key="2">
    <source>
        <dbReference type="SAM" id="SignalP"/>
    </source>
</evidence>
<name>D6XSE1_BACIE</name>
<organism evidence="3 4">
    <name type="scientific">Bacillus selenitireducens (strain ATCC 700615 / DSM 15326 / MLS10)</name>
    <dbReference type="NCBI Taxonomy" id="439292"/>
    <lineage>
        <taxon>Bacteria</taxon>
        <taxon>Bacillati</taxon>
        <taxon>Bacillota</taxon>
        <taxon>Bacilli</taxon>
        <taxon>Bacillales</taxon>
        <taxon>Bacillaceae</taxon>
        <taxon>Salisediminibacterium</taxon>
    </lineage>
</organism>
<dbReference type="HOGENOM" id="CLU_1048271_0_0_9"/>
<feature type="compositionally biased region" description="Basic and acidic residues" evidence="1">
    <location>
        <begin position="78"/>
        <end position="89"/>
    </location>
</feature>
<gene>
    <name evidence="3" type="ordered locus">Bsel_1214</name>
</gene>
<evidence type="ECO:0000313" key="3">
    <source>
        <dbReference type="EMBL" id="ADH98727.1"/>
    </source>
</evidence>
<keyword evidence="4" id="KW-1185">Reference proteome</keyword>
<feature type="signal peptide" evidence="2">
    <location>
        <begin position="1"/>
        <end position="23"/>
    </location>
</feature>
<accession>D6XSE1</accession>
<feature type="region of interest" description="Disordered" evidence="1">
    <location>
        <begin position="30"/>
        <end position="89"/>
    </location>
</feature>
<dbReference type="Proteomes" id="UP000000271">
    <property type="component" value="Chromosome"/>
</dbReference>
<sequence>MNRNKWIVLAVGIVLLTGLSAVALNLENTSGPEPGMGSNGAMDDSQNEQNTTAANNENAVSENGGTMDGDLNISASGDEQHEFDDPQREAEIRQSAEELVTAVTLPEAEEQPTEASLMAHSRLYYQFLERINEGYSDESIDQDAEWTAGELYTWLEYAESEFAFDFDAESYSAFIDEGTDPDEAGEDEDQSLMILFEVIEEAYGSTMLQRQQDIHYLEPFIRSQITEEVIARYGDHDEDEEGAFMMIQETIFERMSQRYPELVDQ</sequence>
<proteinExistence type="predicted"/>
<dbReference type="AlphaFoldDB" id="D6XSE1"/>
<evidence type="ECO:0008006" key="5">
    <source>
        <dbReference type="Google" id="ProtNLM"/>
    </source>
</evidence>
<feature type="chain" id="PRO_5003090840" description="DUF4375 domain-containing protein" evidence="2">
    <location>
        <begin position="24"/>
        <end position="265"/>
    </location>
</feature>
<dbReference type="EMBL" id="CP001791">
    <property type="protein sequence ID" value="ADH98727.1"/>
    <property type="molecule type" value="Genomic_DNA"/>
</dbReference>
<keyword evidence="2" id="KW-0732">Signal</keyword>
<evidence type="ECO:0000313" key="4">
    <source>
        <dbReference type="Proteomes" id="UP000000271"/>
    </source>
</evidence>
<evidence type="ECO:0000256" key="1">
    <source>
        <dbReference type="SAM" id="MobiDB-lite"/>
    </source>
</evidence>
<dbReference type="RefSeq" id="WP_013172151.1">
    <property type="nucleotide sequence ID" value="NC_014219.1"/>
</dbReference>
<feature type="compositionally biased region" description="Low complexity" evidence="1">
    <location>
        <begin position="47"/>
        <end position="59"/>
    </location>
</feature>